<sequence length="616" mass="63310">MKNTGPGSTCSTASTASAASPRSVAAAVVVTLSSTGLLLGACSAPWSSSPTDEFIEAVNNADWATAASHTDDPEAAEAYFDDLDVNTGDTTFTLETGNGDGDGSDGEDGTATTVTWTVPSGDEVTSDGTLVTGDDDAVTWDPAILSTELTPEISVTYSDDRTYGLPVLDRRNNEQLTWTEVTVFTAATTPELDVQAQASAIAEAVRPAIPDFDVEDAAAQITEAGEQGTALLSLRAEDADKVGQAMTDVPGVDSREEGRLLPAPATASPVDAGLREYWEHRLDETAGWSLTTTGTENRDPVVLGDKAPEESDPIRTTMDLGAQAAAQRAVDSEDKAASFVAISASTGGVLAAGQNDAANAQGTPALTGLFPPGSTFKTVTTSAALARGTVAPDDEVECPASVEVDGRVIPNDKDFDLGTVPMHTAFAESCNTTQALISRDLEPTDLKNTAAQLGLGVDFEAPGMTTVTGSVPETEQGAARVESAIGQGEVLASPFGLALMESSVANGGRMVTPTLVQGEQTEADQSPEPLDPQIVESLRAMMRETVESGSASSLSDIDGLGGKTGTAEVDGNTAHGWFVGVVGDIAFCAFIEGADSSGPAVEMAGRFLRDDAVADL</sequence>
<feature type="signal peptide" evidence="2">
    <location>
        <begin position="1"/>
        <end position="25"/>
    </location>
</feature>
<evidence type="ECO:0000259" key="3">
    <source>
        <dbReference type="Pfam" id="PF00905"/>
    </source>
</evidence>
<dbReference type="InterPro" id="IPR001460">
    <property type="entry name" value="PCN-bd_Tpept"/>
</dbReference>
<dbReference type="GO" id="GO:0008658">
    <property type="term" value="F:penicillin binding"/>
    <property type="evidence" value="ECO:0007669"/>
    <property type="project" value="InterPro"/>
</dbReference>
<name>A0A9D2QD11_9CORY</name>
<dbReference type="GO" id="GO:0005886">
    <property type="term" value="C:plasma membrane"/>
    <property type="evidence" value="ECO:0007669"/>
    <property type="project" value="TreeGrafter"/>
</dbReference>
<protein>
    <submittedName>
        <fullName evidence="4">Penicillin-binding protein</fullName>
    </submittedName>
</protein>
<feature type="region of interest" description="Disordered" evidence="1">
    <location>
        <begin position="290"/>
        <end position="313"/>
    </location>
</feature>
<evidence type="ECO:0000256" key="2">
    <source>
        <dbReference type="SAM" id="SignalP"/>
    </source>
</evidence>
<evidence type="ECO:0000313" key="5">
    <source>
        <dbReference type="Proteomes" id="UP000823858"/>
    </source>
</evidence>
<keyword evidence="2" id="KW-0732">Signal</keyword>
<dbReference type="AlphaFoldDB" id="A0A9D2QD11"/>
<dbReference type="GO" id="GO:0071555">
    <property type="term" value="P:cell wall organization"/>
    <property type="evidence" value="ECO:0007669"/>
    <property type="project" value="TreeGrafter"/>
</dbReference>
<dbReference type="EMBL" id="DWVP01000013">
    <property type="protein sequence ID" value="HJC84963.1"/>
    <property type="molecule type" value="Genomic_DNA"/>
</dbReference>
<dbReference type="PANTHER" id="PTHR30627:SF24">
    <property type="entry name" value="PENICILLIN-BINDING PROTEIN 4B"/>
    <property type="match status" value="1"/>
</dbReference>
<feature type="domain" description="Penicillin-binding protein transpeptidase" evidence="3">
    <location>
        <begin position="338"/>
        <end position="593"/>
    </location>
</feature>
<comment type="caution">
    <text evidence="4">The sequence shown here is derived from an EMBL/GenBank/DDBJ whole genome shotgun (WGS) entry which is preliminary data.</text>
</comment>
<organism evidence="4 5">
    <name type="scientific">Candidatus Corynebacterium faecigallinarum</name>
    <dbReference type="NCBI Taxonomy" id="2838528"/>
    <lineage>
        <taxon>Bacteria</taxon>
        <taxon>Bacillati</taxon>
        <taxon>Actinomycetota</taxon>
        <taxon>Actinomycetes</taxon>
        <taxon>Mycobacteriales</taxon>
        <taxon>Corynebacteriaceae</taxon>
        <taxon>Corynebacterium</taxon>
    </lineage>
</organism>
<dbReference type="Pfam" id="PF00905">
    <property type="entry name" value="Transpeptidase"/>
    <property type="match status" value="1"/>
</dbReference>
<accession>A0A9D2QD11</accession>
<proteinExistence type="predicted"/>
<dbReference type="PANTHER" id="PTHR30627">
    <property type="entry name" value="PEPTIDOGLYCAN D,D-TRANSPEPTIDASE"/>
    <property type="match status" value="1"/>
</dbReference>
<dbReference type="InterPro" id="IPR012338">
    <property type="entry name" value="Beta-lactam/transpept-like"/>
</dbReference>
<dbReference type="GO" id="GO:0071972">
    <property type="term" value="F:peptidoglycan L,D-transpeptidase activity"/>
    <property type="evidence" value="ECO:0007669"/>
    <property type="project" value="TreeGrafter"/>
</dbReference>
<feature type="chain" id="PRO_5038386388" evidence="2">
    <location>
        <begin position="26"/>
        <end position="616"/>
    </location>
</feature>
<dbReference type="Gene3D" id="3.40.710.10">
    <property type="entry name" value="DD-peptidase/beta-lactamase superfamily"/>
    <property type="match status" value="1"/>
</dbReference>
<reference evidence="4" key="2">
    <citation type="submission" date="2021-04" db="EMBL/GenBank/DDBJ databases">
        <authorList>
            <person name="Gilroy R."/>
        </authorList>
    </citation>
    <scope>NUCLEOTIDE SEQUENCE</scope>
    <source>
        <strain evidence="4">ChiHjej13B12-4958</strain>
    </source>
</reference>
<dbReference type="SUPFAM" id="SSF56601">
    <property type="entry name" value="beta-lactamase/transpeptidase-like"/>
    <property type="match status" value="1"/>
</dbReference>
<reference evidence="4" key="1">
    <citation type="journal article" date="2021" name="PeerJ">
        <title>Extensive microbial diversity within the chicken gut microbiome revealed by metagenomics and culture.</title>
        <authorList>
            <person name="Gilroy R."/>
            <person name="Ravi A."/>
            <person name="Getino M."/>
            <person name="Pursley I."/>
            <person name="Horton D.L."/>
            <person name="Alikhan N.F."/>
            <person name="Baker D."/>
            <person name="Gharbi K."/>
            <person name="Hall N."/>
            <person name="Watson M."/>
            <person name="Adriaenssens E.M."/>
            <person name="Foster-Nyarko E."/>
            <person name="Jarju S."/>
            <person name="Secka A."/>
            <person name="Antonio M."/>
            <person name="Oren A."/>
            <person name="Chaudhuri R.R."/>
            <person name="La Ragione R."/>
            <person name="Hildebrand F."/>
            <person name="Pallen M.J."/>
        </authorList>
    </citation>
    <scope>NUCLEOTIDE SEQUENCE</scope>
    <source>
        <strain evidence="4">ChiHjej13B12-4958</strain>
    </source>
</reference>
<gene>
    <name evidence="4" type="ORF">H9751_05380</name>
</gene>
<dbReference type="InterPro" id="IPR050515">
    <property type="entry name" value="Beta-lactam/transpept"/>
</dbReference>
<evidence type="ECO:0000256" key="1">
    <source>
        <dbReference type="SAM" id="MobiDB-lite"/>
    </source>
</evidence>
<dbReference type="Proteomes" id="UP000823858">
    <property type="component" value="Unassembled WGS sequence"/>
</dbReference>
<evidence type="ECO:0000313" key="4">
    <source>
        <dbReference type="EMBL" id="HJC84963.1"/>
    </source>
</evidence>